<keyword evidence="1" id="KW-0143">Chaperone</keyword>
<gene>
    <name evidence="4" type="ORF">CCAE0312_LOCUS3800</name>
</gene>
<dbReference type="InterPro" id="IPR040815">
    <property type="entry name" value="Nas2_N"/>
</dbReference>
<dbReference type="GO" id="GO:0005737">
    <property type="term" value="C:cytoplasm"/>
    <property type="evidence" value="ECO:0007669"/>
    <property type="project" value="TreeGrafter"/>
</dbReference>
<feature type="domain" description="Nas2 N-terminal" evidence="3">
    <location>
        <begin position="22"/>
        <end position="97"/>
    </location>
</feature>
<reference evidence="4" key="1">
    <citation type="submission" date="2021-01" db="EMBL/GenBank/DDBJ databases">
        <authorList>
            <person name="Corre E."/>
            <person name="Pelletier E."/>
            <person name="Niang G."/>
            <person name="Scheremetjew M."/>
            <person name="Finn R."/>
            <person name="Kale V."/>
            <person name="Holt S."/>
            <person name="Cochrane G."/>
            <person name="Meng A."/>
            <person name="Brown T."/>
            <person name="Cohen L."/>
        </authorList>
    </citation>
    <scope>NUCLEOTIDE SEQUENCE</scope>
    <source>
        <strain evidence="4">SAG 36.94</strain>
    </source>
</reference>
<dbReference type="InterPro" id="IPR036034">
    <property type="entry name" value="PDZ_sf"/>
</dbReference>
<dbReference type="GO" id="GO:0005634">
    <property type="term" value="C:nucleus"/>
    <property type="evidence" value="ECO:0007669"/>
    <property type="project" value="TreeGrafter"/>
</dbReference>
<dbReference type="Pfam" id="PF18265">
    <property type="entry name" value="Nas2_N"/>
    <property type="match status" value="1"/>
</dbReference>
<dbReference type="Gene3D" id="6.10.140.1710">
    <property type="match status" value="1"/>
</dbReference>
<sequence>MGRPAFEKMRGDKEDLTRAQVLELIDQKARVEAEMKAIVEALEAPGMPGVTARLVDDEGFPRSDIDVHLVRSQRSRLAVLRTDSEQLLARIEASLHRLLPPGPSESTLGDVREPTSSPHLQSDSPPPPPRAFASVGSVQSESAADRAGLRPGDGLISLGTVCLATIPNEAEAMEALRHYIRRARGSVVTIEFRRRSRDQGDEIKSIEVELGNEGLGCHIIPLVN</sequence>
<dbReference type="PANTHER" id="PTHR12651">
    <property type="entry name" value="26S PROTEASOME NON-ATPASE REGULATORY SUBUNIT 9"/>
    <property type="match status" value="1"/>
</dbReference>
<evidence type="ECO:0000259" key="3">
    <source>
        <dbReference type="Pfam" id="PF18265"/>
    </source>
</evidence>
<evidence type="ECO:0000256" key="2">
    <source>
        <dbReference type="SAM" id="MobiDB-lite"/>
    </source>
</evidence>
<proteinExistence type="predicted"/>
<organism evidence="4">
    <name type="scientific">Compsopogon caeruleus</name>
    <dbReference type="NCBI Taxonomy" id="31354"/>
    <lineage>
        <taxon>Eukaryota</taxon>
        <taxon>Rhodophyta</taxon>
        <taxon>Compsopogonophyceae</taxon>
        <taxon>Compsopogonales</taxon>
        <taxon>Compsopogonaceae</taxon>
        <taxon>Compsopogon</taxon>
    </lineage>
</organism>
<dbReference type="GO" id="GO:0070682">
    <property type="term" value="P:proteasome regulatory particle assembly"/>
    <property type="evidence" value="ECO:0007669"/>
    <property type="project" value="InterPro"/>
</dbReference>
<dbReference type="EMBL" id="HBGH01007138">
    <property type="protein sequence ID" value="CAD9231719.1"/>
    <property type="molecule type" value="Transcribed_RNA"/>
</dbReference>
<dbReference type="AlphaFoldDB" id="A0A7S1TCC1"/>
<evidence type="ECO:0000256" key="1">
    <source>
        <dbReference type="ARBA" id="ARBA00023186"/>
    </source>
</evidence>
<dbReference type="InterPro" id="IPR035269">
    <property type="entry name" value="PSMD9"/>
</dbReference>
<protein>
    <recommendedName>
        <fullName evidence="3">Nas2 N-terminal domain-containing protein</fullName>
    </recommendedName>
</protein>
<feature type="region of interest" description="Disordered" evidence="2">
    <location>
        <begin position="98"/>
        <end position="150"/>
    </location>
</feature>
<name>A0A7S1TCC1_9RHOD</name>
<dbReference type="PANTHER" id="PTHR12651:SF1">
    <property type="entry name" value="26S PROTEASOME NON-ATPASE REGULATORY SUBUNIT 9"/>
    <property type="match status" value="1"/>
</dbReference>
<accession>A0A7S1TCC1</accession>
<evidence type="ECO:0000313" key="4">
    <source>
        <dbReference type="EMBL" id="CAD9231719.1"/>
    </source>
</evidence>
<dbReference type="Gene3D" id="2.30.42.10">
    <property type="match status" value="1"/>
</dbReference>
<dbReference type="SUPFAM" id="SSF50156">
    <property type="entry name" value="PDZ domain-like"/>
    <property type="match status" value="1"/>
</dbReference>